<organism evidence="1">
    <name type="scientific">uncultured Caudovirales phage</name>
    <dbReference type="NCBI Taxonomy" id="2100421"/>
    <lineage>
        <taxon>Viruses</taxon>
        <taxon>Duplodnaviria</taxon>
        <taxon>Heunggongvirae</taxon>
        <taxon>Uroviricota</taxon>
        <taxon>Caudoviricetes</taxon>
        <taxon>Peduoviridae</taxon>
        <taxon>Maltschvirus</taxon>
        <taxon>Maltschvirus maltsch</taxon>
    </lineage>
</organism>
<reference evidence="1" key="1">
    <citation type="submission" date="2020-04" db="EMBL/GenBank/DDBJ databases">
        <authorList>
            <person name="Chiriac C."/>
            <person name="Salcher M."/>
            <person name="Ghai R."/>
            <person name="Kavagutti S V."/>
        </authorList>
    </citation>
    <scope>NUCLEOTIDE SEQUENCE</scope>
</reference>
<gene>
    <name evidence="1" type="ORF">UFOVP571_29</name>
</gene>
<proteinExistence type="predicted"/>
<protein>
    <submittedName>
        <fullName evidence="1">Uncharacterized protein</fullName>
    </submittedName>
</protein>
<evidence type="ECO:0000313" key="1">
    <source>
        <dbReference type="EMBL" id="CAB4150359.1"/>
    </source>
</evidence>
<dbReference type="EMBL" id="LR796543">
    <property type="protein sequence ID" value="CAB4150359.1"/>
    <property type="molecule type" value="Genomic_DNA"/>
</dbReference>
<accession>A0A6J5N3B7</accession>
<name>A0A6J5N3B7_9CAUD</name>
<sequence>MNKEFYQNVLKQLTPENYTPDQIEYYKNEVELAKAGDQDADHLLKNNFQFNPAFKKETGLFKNV</sequence>